<evidence type="ECO:0000313" key="3">
    <source>
        <dbReference type="EMBL" id="CCE78289.1"/>
    </source>
</evidence>
<dbReference type="GO" id="GO:0005739">
    <property type="term" value="C:mitochondrion"/>
    <property type="evidence" value="ECO:0007669"/>
    <property type="project" value="TreeGrafter"/>
</dbReference>
<feature type="region of interest" description="Disordered" evidence="2">
    <location>
        <begin position="139"/>
        <end position="179"/>
    </location>
</feature>
<dbReference type="PANTHER" id="PTHR32470">
    <property type="entry name" value="ADH DEHYDROGENASE [UBIQUINONE] 1 ALPHA SUBCOMPLEX ASSEMBLY FACTOR 2"/>
    <property type="match status" value="1"/>
</dbReference>
<comment type="similarity">
    <text evidence="1">Belongs to the complex I NDUFA12 subunit family.</text>
</comment>
<dbReference type="OMA" id="NTYWEFF"/>
<dbReference type="Proteomes" id="UP000005222">
    <property type="component" value="Chromosome C"/>
</dbReference>
<evidence type="ECO:0000256" key="2">
    <source>
        <dbReference type="SAM" id="MobiDB-lite"/>
    </source>
</evidence>
<reference evidence="3 4" key="1">
    <citation type="journal article" date="2012" name="G3 (Bethesda)">
        <title>Pichia sorbitophila, an interspecies yeast hybrid reveals early steps of genome resolution following polyploidization.</title>
        <authorList>
            <person name="Leh Louis V."/>
            <person name="Despons L."/>
            <person name="Friedrich A."/>
            <person name="Martin T."/>
            <person name="Durrens P."/>
            <person name="Casaregola S."/>
            <person name="Neuveglise C."/>
            <person name="Fairhead C."/>
            <person name="Marck C."/>
            <person name="Cruz J.A."/>
            <person name="Straub M.L."/>
            <person name="Kugler V."/>
            <person name="Sacerdot C."/>
            <person name="Uzunov Z."/>
            <person name="Thierry A."/>
            <person name="Weiss S."/>
            <person name="Bleykasten C."/>
            <person name="De Montigny J."/>
            <person name="Jacques N."/>
            <person name="Jung P."/>
            <person name="Lemaire M."/>
            <person name="Mallet S."/>
            <person name="Morel G."/>
            <person name="Richard G.F."/>
            <person name="Sarkar A."/>
            <person name="Savel G."/>
            <person name="Schacherer J."/>
            <person name="Seret M.L."/>
            <person name="Talla E."/>
            <person name="Samson G."/>
            <person name="Jubin C."/>
            <person name="Poulain J."/>
            <person name="Vacherie B."/>
            <person name="Barbe V."/>
            <person name="Pelletier E."/>
            <person name="Sherman D.J."/>
            <person name="Westhof E."/>
            <person name="Weissenbach J."/>
            <person name="Baret P.V."/>
            <person name="Wincker P."/>
            <person name="Gaillardin C."/>
            <person name="Dujon B."/>
            <person name="Souciet J.L."/>
        </authorList>
    </citation>
    <scope>NUCLEOTIDE SEQUENCE [LARGE SCALE GENOMIC DNA]</scope>
    <source>
        <strain evidence="4">ATCC MYA-4447 / BCRC 22081 / CBS 7064 / NBRC 10061 / NRRL Y-12695</strain>
    </source>
</reference>
<dbReference type="eggNOG" id="ENOG502S4QH">
    <property type="taxonomic scope" value="Eukaryota"/>
</dbReference>
<evidence type="ECO:0000313" key="4">
    <source>
        <dbReference type="Proteomes" id="UP000005222"/>
    </source>
</evidence>
<feature type="compositionally biased region" description="Basic and acidic residues" evidence="2">
    <location>
        <begin position="139"/>
        <end position="155"/>
    </location>
</feature>
<dbReference type="EMBL" id="FO082057">
    <property type="protein sequence ID" value="CCE78289.1"/>
    <property type="molecule type" value="Genomic_DNA"/>
</dbReference>
<dbReference type="AlphaFoldDB" id="G8YRV2"/>
<keyword evidence="4" id="KW-1185">Reference proteome</keyword>
<sequence length="179" mass="21600">MDPIKSRYTPFQRLVHRFKARRDIPFRKKFFVGYDLHGNTYWEFTLDGNMSRLRRKLEPYQSMLFKSDYVQTIPPQWLQWLRRTREEPPTVQELVDDQIRQQRMKILSEQADAKWYNEKLRQEQEEKLKLEAELQKVEESKKNFEETKKAGHDPWAEADNAAKSQSDPIEAAKIKPRSK</sequence>
<dbReference type="InterPro" id="IPR052618">
    <property type="entry name" value="ComplexI_NDUFA12"/>
</dbReference>
<name>G8YRV2_PICSO</name>
<protein>
    <submittedName>
        <fullName evidence="3">Piso0_000909 protein</fullName>
    </submittedName>
</protein>
<dbReference type="OrthoDB" id="10255576at2759"/>
<organism evidence="3 4">
    <name type="scientific">Pichia sorbitophila (strain ATCC MYA-4447 / BCRC 22081 / CBS 7064 / NBRC 10061 / NRRL Y-12695)</name>
    <name type="common">Hybrid yeast</name>
    <dbReference type="NCBI Taxonomy" id="559304"/>
    <lineage>
        <taxon>Eukaryota</taxon>
        <taxon>Fungi</taxon>
        <taxon>Dikarya</taxon>
        <taxon>Ascomycota</taxon>
        <taxon>Saccharomycotina</taxon>
        <taxon>Pichiomycetes</taxon>
        <taxon>Debaryomycetaceae</taxon>
        <taxon>Millerozyma</taxon>
    </lineage>
</organism>
<dbReference type="InterPro" id="IPR007763">
    <property type="entry name" value="NDUFA12"/>
</dbReference>
<dbReference type="STRING" id="559304.G8YRV2"/>
<dbReference type="GO" id="GO:0032981">
    <property type="term" value="P:mitochondrial respiratory chain complex I assembly"/>
    <property type="evidence" value="ECO:0007669"/>
    <property type="project" value="TreeGrafter"/>
</dbReference>
<dbReference type="InParanoid" id="G8YRV2"/>
<dbReference type="GO" id="GO:0045271">
    <property type="term" value="C:respiratory chain complex I"/>
    <property type="evidence" value="ECO:0007669"/>
    <property type="project" value="InterPro"/>
</dbReference>
<dbReference type="PANTHER" id="PTHR32470:SF2">
    <property type="entry name" value="NADH DEHYDROGENASE [UBIQUINONE] 1 ALPHA SUBCOMPLEX ASSEMBLY FACTOR 2"/>
    <property type="match status" value="1"/>
</dbReference>
<gene>
    <name evidence="3" type="primary">Piso0_000909</name>
    <name evidence="3" type="ORF">GNLVRS01_PISO0C06690g</name>
</gene>
<proteinExistence type="inferred from homology"/>
<evidence type="ECO:0000256" key="1">
    <source>
        <dbReference type="ARBA" id="ARBA00007355"/>
    </source>
</evidence>
<accession>G8YRV2</accession>
<dbReference type="HOGENOM" id="CLU_067876_2_0_1"/>
<dbReference type="Pfam" id="PF05071">
    <property type="entry name" value="NDUFA12"/>
    <property type="match status" value="1"/>
</dbReference>